<name>A0ABY6LFD0_9ARAC</name>
<accession>A0ABY6LFD0</accession>
<dbReference type="PANTHER" id="PTHR46229:SF2">
    <property type="entry name" value="BOLA-LIKE PROTEIN 1"/>
    <property type="match status" value="1"/>
</dbReference>
<organism evidence="3 4">
    <name type="scientific">Cordylochernes scorpioides</name>
    <dbReference type="NCBI Taxonomy" id="51811"/>
    <lineage>
        <taxon>Eukaryota</taxon>
        <taxon>Metazoa</taxon>
        <taxon>Ecdysozoa</taxon>
        <taxon>Arthropoda</taxon>
        <taxon>Chelicerata</taxon>
        <taxon>Arachnida</taxon>
        <taxon>Pseudoscorpiones</taxon>
        <taxon>Cheliferoidea</taxon>
        <taxon>Chernetidae</taxon>
        <taxon>Cordylochernes</taxon>
    </lineage>
</organism>
<comment type="similarity">
    <text evidence="1 2">Belongs to the BolA/IbaG family.</text>
</comment>
<dbReference type="InterPro" id="IPR002634">
    <property type="entry name" value="BolA"/>
</dbReference>
<reference evidence="3 4" key="1">
    <citation type="submission" date="2022-01" db="EMBL/GenBank/DDBJ databases">
        <title>A chromosomal length assembly of Cordylochernes scorpioides.</title>
        <authorList>
            <person name="Zeh D."/>
            <person name="Zeh J."/>
        </authorList>
    </citation>
    <scope>NUCLEOTIDE SEQUENCE [LARGE SCALE GENOMIC DNA]</scope>
    <source>
        <strain evidence="3">IN4F17</strain>
        <tissue evidence="3">Whole Body</tissue>
    </source>
</reference>
<evidence type="ECO:0000256" key="2">
    <source>
        <dbReference type="RuleBase" id="RU003860"/>
    </source>
</evidence>
<evidence type="ECO:0008006" key="5">
    <source>
        <dbReference type="Google" id="ProtNLM"/>
    </source>
</evidence>
<dbReference type="EMBL" id="CP092879">
    <property type="protein sequence ID" value="UYV78917.1"/>
    <property type="molecule type" value="Genomic_DNA"/>
</dbReference>
<evidence type="ECO:0000313" key="3">
    <source>
        <dbReference type="EMBL" id="UYV78917.1"/>
    </source>
</evidence>
<dbReference type="Gene3D" id="3.30.300.90">
    <property type="entry name" value="BolA-like"/>
    <property type="match status" value="1"/>
</dbReference>
<sequence length="130" mass="14809">MHVNVTRNLSNLLRTIKHFSTKESRSIGDQITEILNQNFNPKLLKVINESHMHNVPKGSETHFRVCVVSHKFENQSLINRHRMVQNLLADYMKNGPIHALSIETLTPAQMEKEGIKNTQSPQCRGGGAKR</sequence>
<keyword evidence="4" id="KW-1185">Reference proteome</keyword>
<protein>
    <recommendedName>
        <fullName evidence="5">BolA-like protein</fullName>
    </recommendedName>
</protein>
<dbReference type="PANTHER" id="PTHR46229">
    <property type="entry name" value="BOLA TRANSCRIPTION REGULATOR"/>
    <property type="match status" value="1"/>
</dbReference>
<dbReference type="PIRSF" id="PIRSF003113">
    <property type="entry name" value="BolA"/>
    <property type="match status" value="1"/>
</dbReference>
<dbReference type="Proteomes" id="UP001235939">
    <property type="component" value="Chromosome 17"/>
</dbReference>
<dbReference type="Pfam" id="PF01722">
    <property type="entry name" value="BolA"/>
    <property type="match status" value="1"/>
</dbReference>
<evidence type="ECO:0000256" key="1">
    <source>
        <dbReference type="ARBA" id="ARBA00005578"/>
    </source>
</evidence>
<proteinExistence type="inferred from homology"/>
<dbReference type="InterPro" id="IPR036065">
    <property type="entry name" value="BolA-like_sf"/>
</dbReference>
<dbReference type="SUPFAM" id="SSF82657">
    <property type="entry name" value="BolA-like"/>
    <property type="match status" value="1"/>
</dbReference>
<evidence type="ECO:0000313" key="4">
    <source>
        <dbReference type="Proteomes" id="UP001235939"/>
    </source>
</evidence>
<gene>
    <name evidence="3" type="ORF">LAZ67_17000258</name>
</gene>
<dbReference type="InterPro" id="IPR050961">
    <property type="entry name" value="BolA/IbaG_stress_morph_reg"/>
</dbReference>